<name>D7CA61_STRBB</name>
<reference evidence="1 2" key="1">
    <citation type="journal article" date="2010" name="J. Bacteriol.">
        <title>Genome sequence of the milbemycin-producing bacterium Streptomyces bingchenggensis.</title>
        <authorList>
            <person name="Wang X.J."/>
            <person name="Yan Y.J."/>
            <person name="Zhang B."/>
            <person name="An J."/>
            <person name="Wang J.J."/>
            <person name="Tian J."/>
            <person name="Jiang L."/>
            <person name="Chen Y.H."/>
            <person name="Huang S.X."/>
            <person name="Yin M."/>
            <person name="Zhang J."/>
            <person name="Gao A.L."/>
            <person name="Liu C.X."/>
            <person name="Zhu Z.X."/>
            <person name="Xiang W.S."/>
        </authorList>
    </citation>
    <scope>NUCLEOTIDE SEQUENCE [LARGE SCALE GENOMIC DNA]</scope>
    <source>
        <strain evidence="1 2">BCW-1</strain>
    </source>
</reference>
<dbReference type="EMBL" id="CP002047">
    <property type="protein sequence ID" value="ADI04389.1"/>
    <property type="molecule type" value="Genomic_DNA"/>
</dbReference>
<dbReference type="AlphaFoldDB" id="D7CA61"/>
<dbReference type="KEGG" id="sbh:SBI_01268"/>
<evidence type="ECO:0000313" key="1">
    <source>
        <dbReference type="EMBL" id="ADI04389.1"/>
    </source>
</evidence>
<gene>
    <name evidence="1" type="ordered locus">SBI_01268</name>
</gene>
<sequence length="84" mass="9407">MFGALRTGRGDHDHVFASLLPGFRELRTPLAAGYLYLLSLFLFVADHIPTKSEVQAPLDRLYDIASSSNSDMSLRWPRAKTHSC</sequence>
<organism evidence="1 2">
    <name type="scientific">Streptomyces bingchenggensis (strain BCW-1)</name>
    <dbReference type="NCBI Taxonomy" id="749414"/>
    <lineage>
        <taxon>Bacteria</taxon>
        <taxon>Bacillati</taxon>
        <taxon>Actinomycetota</taxon>
        <taxon>Actinomycetes</taxon>
        <taxon>Kitasatosporales</taxon>
        <taxon>Streptomycetaceae</taxon>
        <taxon>Streptomyces</taxon>
    </lineage>
</organism>
<dbReference type="Proteomes" id="UP000000377">
    <property type="component" value="Chromosome"/>
</dbReference>
<keyword evidence="2" id="KW-1185">Reference proteome</keyword>
<dbReference type="HOGENOM" id="CLU_2525987_0_0_11"/>
<protein>
    <submittedName>
        <fullName evidence="1">Uncharacterized protein</fullName>
    </submittedName>
</protein>
<evidence type="ECO:0000313" key="2">
    <source>
        <dbReference type="Proteomes" id="UP000000377"/>
    </source>
</evidence>
<accession>D7CA61</accession>
<proteinExistence type="predicted"/>